<name>A0A392LZG7_9FABA</name>
<evidence type="ECO:0000313" key="3">
    <source>
        <dbReference type="Proteomes" id="UP000265520"/>
    </source>
</evidence>
<accession>A0A392LZG7</accession>
<proteinExistence type="predicted"/>
<keyword evidence="2" id="KW-0675">Receptor</keyword>
<keyword evidence="3" id="KW-1185">Reference proteome</keyword>
<dbReference type="Proteomes" id="UP000265520">
    <property type="component" value="Unassembled WGS sequence"/>
</dbReference>
<gene>
    <name evidence="2" type="ORF">A2U01_0001159</name>
</gene>
<organism evidence="2 3">
    <name type="scientific">Trifolium medium</name>
    <dbReference type="NCBI Taxonomy" id="97028"/>
    <lineage>
        <taxon>Eukaryota</taxon>
        <taxon>Viridiplantae</taxon>
        <taxon>Streptophyta</taxon>
        <taxon>Embryophyta</taxon>
        <taxon>Tracheophyta</taxon>
        <taxon>Spermatophyta</taxon>
        <taxon>Magnoliopsida</taxon>
        <taxon>eudicotyledons</taxon>
        <taxon>Gunneridae</taxon>
        <taxon>Pentapetalae</taxon>
        <taxon>rosids</taxon>
        <taxon>fabids</taxon>
        <taxon>Fabales</taxon>
        <taxon>Fabaceae</taxon>
        <taxon>Papilionoideae</taxon>
        <taxon>50 kb inversion clade</taxon>
        <taxon>NPAAA clade</taxon>
        <taxon>Hologalegina</taxon>
        <taxon>IRL clade</taxon>
        <taxon>Trifolieae</taxon>
        <taxon>Trifolium</taxon>
    </lineage>
</organism>
<feature type="compositionally biased region" description="Basic and acidic residues" evidence="1">
    <location>
        <begin position="1"/>
        <end position="23"/>
    </location>
</feature>
<feature type="region of interest" description="Disordered" evidence="1">
    <location>
        <begin position="1"/>
        <end position="36"/>
    </location>
</feature>
<keyword evidence="2" id="KW-0808">Transferase</keyword>
<sequence length="254" mass="29074">MEYTSDKGSKSVRRESVEADAVKKRARNSSGGESSDIFQINRMPNFMHPYIEAITDVKGDGNCGYRVIDLDNINTEHDFQLIKDDMLNELRLHRDDYLNIYIYGDDKRLAYITEAMLPSKRKTRRHGVALMEKWFTFPDMGHVAASRVVVNLTKHGGDCMAFFPLRGSPPEDPFSHIVCIGSIPSHYVYVKLKDRCLIPPTCPQWRKHCSPKAAAWESYFLDRQTKFHELMKTETGDNKTNIRGGSKIDDPVVL</sequence>
<evidence type="ECO:0000256" key="1">
    <source>
        <dbReference type="SAM" id="MobiDB-lite"/>
    </source>
</evidence>
<reference evidence="2 3" key="1">
    <citation type="journal article" date="2018" name="Front. Plant Sci.">
        <title>Red Clover (Trifolium pratense) and Zigzag Clover (T. medium) - A Picture of Genomic Similarities and Differences.</title>
        <authorList>
            <person name="Dluhosova J."/>
            <person name="Istvanek J."/>
            <person name="Nedelnik J."/>
            <person name="Repkova J."/>
        </authorList>
    </citation>
    <scope>NUCLEOTIDE SEQUENCE [LARGE SCALE GENOMIC DNA]</scope>
    <source>
        <strain evidence="3">cv. 10/8</strain>
        <tissue evidence="2">Leaf</tissue>
    </source>
</reference>
<evidence type="ECO:0000313" key="2">
    <source>
        <dbReference type="EMBL" id="MCH80391.1"/>
    </source>
</evidence>
<comment type="caution">
    <text evidence="2">The sequence shown here is derived from an EMBL/GenBank/DDBJ whole genome shotgun (WGS) entry which is preliminary data.</text>
</comment>
<keyword evidence="2" id="KW-0418">Kinase</keyword>
<protein>
    <submittedName>
        <fullName evidence="2">Receptor-like protein kinase</fullName>
    </submittedName>
</protein>
<dbReference type="EMBL" id="LXQA010001007">
    <property type="protein sequence ID" value="MCH80391.1"/>
    <property type="molecule type" value="Genomic_DNA"/>
</dbReference>
<dbReference type="CDD" id="cd22744">
    <property type="entry name" value="OTU"/>
    <property type="match status" value="1"/>
</dbReference>
<dbReference type="AlphaFoldDB" id="A0A392LZG7"/>
<dbReference type="GO" id="GO:0016301">
    <property type="term" value="F:kinase activity"/>
    <property type="evidence" value="ECO:0007669"/>
    <property type="project" value="UniProtKB-KW"/>
</dbReference>